<keyword evidence="3" id="KW-1185">Reference proteome</keyword>
<feature type="region of interest" description="Disordered" evidence="1">
    <location>
        <begin position="93"/>
        <end position="122"/>
    </location>
</feature>
<proteinExistence type="predicted"/>
<evidence type="ECO:0000313" key="3">
    <source>
        <dbReference type="Proteomes" id="UP001217485"/>
    </source>
</evidence>
<feature type="region of interest" description="Disordered" evidence="1">
    <location>
        <begin position="25"/>
        <end position="81"/>
    </location>
</feature>
<protein>
    <submittedName>
        <fullName evidence="2">Uncharacterized protein</fullName>
    </submittedName>
</protein>
<gene>
    <name evidence="2" type="ORF">POL72_20610</name>
</gene>
<feature type="compositionally biased region" description="Gly residues" evidence="1">
    <location>
        <begin position="25"/>
        <end position="64"/>
    </location>
</feature>
<evidence type="ECO:0000256" key="1">
    <source>
        <dbReference type="SAM" id="MobiDB-lite"/>
    </source>
</evidence>
<accession>A0ABT5C2R6</accession>
<organism evidence="2 3">
    <name type="scientific">Sorangium atrum</name>
    <dbReference type="NCBI Taxonomy" id="2995308"/>
    <lineage>
        <taxon>Bacteria</taxon>
        <taxon>Pseudomonadati</taxon>
        <taxon>Myxococcota</taxon>
        <taxon>Polyangia</taxon>
        <taxon>Polyangiales</taxon>
        <taxon>Polyangiaceae</taxon>
        <taxon>Sorangium</taxon>
    </lineage>
</organism>
<dbReference type="Proteomes" id="UP001217485">
    <property type="component" value="Unassembled WGS sequence"/>
</dbReference>
<comment type="caution">
    <text evidence="2">The sequence shown here is derived from an EMBL/GenBank/DDBJ whole genome shotgun (WGS) entry which is preliminary data.</text>
</comment>
<dbReference type="RefSeq" id="WP_272097187.1">
    <property type="nucleotide sequence ID" value="NZ_JAQNDK010000002.1"/>
</dbReference>
<evidence type="ECO:0000313" key="2">
    <source>
        <dbReference type="EMBL" id="MDC0680155.1"/>
    </source>
</evidence>
<sequence>MLPMARTAPVPNIPAIPGMNPGVFILGGGGGGGGSNGTGGNGGAGRQGAGGSNGGKSASGGGKGALDPQRYPLCGTKSHPVDVATGRAFTHPSVIGDARRTRAGSRLIRSTGGPGAARRQLP</sequence>
<reference evidence="2 3" key="1">
    <citation type="submission" date="2023-01" db="EMBL/GenBank/DDBJ databases">
        <title>Minimal conservation of predation-associated metabolite biosynthetic gene clusters underscores biosynthetic potential of Myxococcota including descriptions for ten novel species: Archangium lansinium sp. nov., Myxococcus landrumus sp. nov., Nannocystis bai.</title>
        <authorList>
            <person name="Ahearne A."/>
            <person name="Stevens C."/>
            <person name="Dowd S."/>
        </authorList>
    </citation>
    <scope>NUCLEOTIDE SEQUENCE [LARGE SCALE GENOMIC DNA]</scope>
    <source>
        <strain evidence="2 3">WIWO2</strain>
    </source>
</reference>
<dbReference type="EMBL" id="JAQNDK010000002">
    <property type="protein sequence ID" value="MDC0680155.1"/>
    <property type="molecule type" value="Genomic_DNA"/>
</dbReference>
<name>A0ABT5C2R6_9BACT</name>